<accession>A0A7J5U4N8</accession>
<dbReference type="GO" id="GO:0042597">
    <property type="term" value="C:periplasmic space"/>
    <property type="evidence" value="ECO:0007669"/>
    <property type="project" value="UniProtKB-SubCell"/>
</dbReference>
<dbReference type="AlphaFoldDB" id="A0A7J5U4N8"/>
<feature type="chain" id="PRO_5029501562" evidence="10">
    <location>
        <begin position="24"/>
        <end position="396"/>
    </location>
</feature>
<comment type="PTM">
    <text evidence="8">Binds 2 heme groups per subunit.</text>
</comment>
<dbReference type="GO" id="GO:0009055">
    <property type="term" value="F:electron transfer activity"/>
    <property type="evidence" value="ECO:0007669"/>
    <property type="project" value="InterPro"/>
</dbReference>
<comment type="subcellular location">
    <subcellularLocation>
        <location evidence="1">Periplasm</location>
    </subcellularLocation>
</comment>
<feature type="binding site" description="axial binding residue" evidence="9">
    <location>
        <position position="267"/>
    </location>
    <ligand>
        <name>heme c</name>
        <dbReference type="ChEBI" id="CHEBI:61717"/>
        <label>2</label>
    </ligand>
    <ligandPart>
        <name>Fe</name>
        <dbReference type="ChEBI" id="CHEBI:18248"/>
    </ligandPart>
</feature>
<dbReference type="InterPro" id="IPR026259">
    <property type="entry name" value="MauG/Cytc_peroxidase"/>
</dbReference>
<evidence type="ECO:0000313" key="13">
    <source>
        <dbReference type="Proteomes" id="UP000488299"/>
    </source>
</evidence>
<keyword evidence="6" id="KW-0560">Oxidoreductase</keyword>
<comment type="caution">
    <text evidence="12">The sequence shown here is derived from an EMBL/GenBank/DDBJ whole genome shotgun (WGS) entry which is preliminary data.</text>
</comment>
<feature type="domain" description="Cytochrome c" evidence="11">
    <location>
        <begin position="249"/>
        <end position="374"/>
    </location>
</feature>
<dbReference type="PROSITE" id="PS51257">
    <property type="entry name" value="PROKAR_LIPOPROTEIN"/>
    <property type="match status" value="1"/>
</dbReference>
<feature type="binding site" description="covalent" evidence="8">
    <location>
        <position position="263"/>
    </location>
    <ligand>
        <name>heme c</name>
        <dbReference type="ChEBI" id="CHEBI:61717"/>
        <label>2</label>
    </ligand>
</feature>
<evidence type="ECO:0000256" key="1">
    <source>
        <dbReference type="ARBA" id="ARBA00004418"/>
    </source>
</evidence>
<gene>
    <name evidence="12" type="ORF">F5984_01560</name>
</gene>
<organism evidence="12 13">
    <name type="scientific">Rudanella paleaurantiibacter</name>
    <dbReference type="NCBI Taxonomy" id="2614655"/>
    <lineage>
        <taxon>Bacteria</taxon>
        <taxon>Pseudomonadati</taxon>
        <taxon>Bacteroidota</taxon>
        <taxon>Cytophagia</taxon>
        <taxon>Cytophagales</taxon>
        <taxon>Cytophagaceae</taxon>
        <taxon>Rudanella</taxon>
    </lineage>
</organism>
<dbReference type="PIRSF" id="PIRSF000294">
    <property type="entry name" value="Cytochrome-c_peroxidase"/>
    <property type="match status" value="1"/>
</dbReference>
<dbReference type="InterPro" id="IPR009056">
    <property type="entry name" value="Cyt_c-like_dom"/>
</dbReference>
<keyword evidence="4 10" id="KW-0732">Signal</keyword>
<dbReference type="Gene3D" id="1.10.760.10">
    <property type="entry name" value="Cytochrome c-like domain"/>
    <property type="match status" value="2"/>
</dbReference>
<feature type="binding site" description="axial binding residue" evidence="9">
    <location>
        <position position="88"/>
    </location>
    <ligand>
        <name>heme c</name>
        <dbReference type="ChEBI" id="CHEBI:61717"/>
        <label>1</label>
    </ligand>
    <ligandPart>
        <name>Fe</name>
        <dbReference type="ChEBI" id="CHEBI:18248"/>
    </ligandPart>
</feature>
<dbReference type="PANTHER" id="PTHR30600:SF10">
    <property type="entry name" value="BLL6722 PROTEIN"/>
    <property type="match status" value="1"/>
</dbReference>
<sequence length="396" mass="43884">MKRHKRILLGIAGLVFGASVALSCQSERQERLSQKEPPDDISVLEALPVHVPEPSDNPGTPAKIELGRMLFYDPILSGKRDVACATCHHPDFGYAEFLPVSIGVNGEGTGTKRHFREPNTIPLVKRNSQSVLNAAFNGLTHENPVGAEQAPMFWDLRASSLEKQALEPIKAFEEMRGHAYAKEVAPDSVVARLRRISEYRRLFGQAFADPVPVTVPNLARALAAYERTLVANNSRFDQFMRGDKSALSQTEQEGLALFLKSGCAKCHNGPMLSDFKLHTLGVADYAALPESDAGPDNRYAFRTPTLRNLSRTAPYMHNGTLPDLQKVLMFYEDLSGTTIANPRVQAEQLDPLTKHLRVQFRDINTIIEFLNTLNDDSFDRNIPKRVPSGLRVGGNL</sequence>
<protein>
    <submittedName>
        <fullName evidence="12">Cytochrome-c peroxidase</fullName>
    </submittedName>
</protein>
<feature type="signal peptide" evidence="10">
    <location>
        <begin position="1"/>
        <end position="23"/>
    </location>
</feature>
<dbReference type="PANTHER" id="PTHR30600">
    <property type="entry name" value="CYTOCHROME C PEROXIDASE-RELATED"/>
    <property type="match status" value="1"/>
</dbReference>
<feature type="domain" description="Cytochrome c" evidence="11">
    <location>
        <begin position="62"/>
        <end position="177"/>
    </location>
</feature>
<keyword evidence="7 9" id="KW-0408">Iron</keyword>
<feature type="binding site" description="covalent" evidence="8">
    <location>
        <position position="87"/>
    </location>
    <ligand>
        <name>heme c</name>
        <dbReference type="ChEBI" id="CHEBI:61717"/>
        <label>1</label>
    </ligand>
</feature>
<keyword evidence="13" id="KW-1185">Reference proteome</keyword>
<dbReference type="GO" id="GO:0020037">
    <property type="term" value="F:heme binding"/>
    <property type="evidence" value="ECO:0007669"/>
    <property type="project" value="InterPro"/>
</dbReference>
<evidence type="ECO:0000256" key="10">
    <source>
        <dbReference type="SAM" id="SignalP"/>
    </source>
</evidence>
<evidence type="ECO:0000256" key="5">
    <source>
        <dbReference type="ARBA" id="ARBA00022764"/>
    </source>
</evidence>
<reference evidence="12 13" key="1">
    <citation type="submission" date="2019-10" db="EMBL/GenBank/DDBJ databases">
        <title>Rudanella paleaurantiibacter sp. nov., isolated from sludge.</title>
        <authorList>
            <person name="Xu S.Q."/>
        </authorList>
    </citation>
    <scope>NUCLEOTIDE SEQUENCE [LARGE SCALE GENOMIC DNA]</scope>
    <source>
        <strain evidence="12 13">HX-22-17</strain>
    </source>
</reference>
<evidence type="ECO:0000259" key="11">
    <source>
        <dbReference type="PROSITE" id="PS51007"/>
    </source>
</evidence>
<keyword evidence="3 9" id="KW-0479">Metal-binding</keyword>
<dbReference type="Proteomes" id="UP000488299">
    <property type="component" value="Unassembled WGS sequence"/>
</dbReference>
<dbReference type="InterPro" id="IPR036909">
    <property type="entry name" value="Cyt_c-like_dom_sf"/>
</dbReference>
<dbReference type="PROSITE" id="PS51007">
    <property type="entry name" value="CYTC"/>
    <property type="match status" value="2"/>
</dbReference>
<name>A0A7J5U4N8_9BACT</name>
<evidence type="ECO:0000256" key="9">
    <source>
        <dbReference type="PIRSR" id="PIRSR000294-2"/>
    </source>
</evidence>
<comment type="cofactor">
    <cofactor evidence="8">
        <name>heme</name>
        <dbReference type="ChEBI" id="CHEBI:30413"/>
    </cofactor>
    <text evidence="8">Binds 2 heme groups.</text>
</comment>
<keyword evidence="2 8" id="KW-0349">Heme</keyword>
<dbReference type="RefSeq" id="WP_152122162.1">
    <property type="nucleotide sequence ID" value="NZ_WELI01000001.1"/>
</dbReference>
<keyword evidence="12" id="KW-0575">Peroxidase</keyword>
<feature type="binding site" description="covalent" evidence="8">
    <location>
        <position position="266"/>
    </location>
    <ligand>
        <name>heme c</name>
        <dbReference type="ChEBI" id="CHEBI:61717"/>
        <label>2</label>
    </ligand>
</feature>
<evidence type="ECO:0000256" key="8">
    <source>
        <dbReference type="PIRSR" id="PIRSR000294-1"/>
    </source>
</evidence>
<keyword evidence="5" id="KW-0574">Periplasm</keyword>
<evidence type="ECO:0000256" key="7">
    <source>
        <dbReference type="ARBA" id="ARBA00023004"/>
    </source>
</evidence>
<evidence type="ECO:0000256" key="2">
    <source>
        <dbReference type="ARBA" id="ARBA00022617"/>
    </source>
</evidence>
<dbReference type="GO" id="GO:0046872">
    <property type="term" value="F:metal ion binding"/>
    <property type="evidence" value="ECO:0007669"/>
    <property type="project" value="UniProtKB-KW"/>
</dbReference>
<dbReference type="InterPro" id="IPR051395">
    <property type="entry name" value="Cytochrome_c_Peroxidase/MauG"/>
</dbReference>
<feature type="binding site" description="covalent" evidence="8">
    <location>
        <position position="84"/>
    </location>
    <ligand>
        <name>heme c</name>
        <dbReference type="ChEBI" id="CHEBI:61717"/>
        <label>1</label>
    </ligand>
</feature>
<dbReference type="GO" id="GO:0004130">
    <property type="term" value="F:cytochrome-c peroxidase activity"/>
    <property type="evidence" value="ECO:0007669"/>
    <property type="project" value="TreeGrafter"/>
</dbReference>
<dbReference type="Pfam" id="PF03150">
    <property type="entry name" value="CCP_MauG"/>
    <property type="match status" value="1"/>
</dbReference>
<evidence type="ECO:0000313" key="12">
    <source>
        <dbReference type="EMBL" id="KAB7732663.1"/>
    </source>
</evidence>
<dbReference type="SUPFAM" id="SSF46626">
    <property type="entry name" value="Cytochrome c"/>
    <property type="match status" value="2"/>
</dbReference>
<proteinExistence type="predicted"/>
<dbReference type="InterPro" id="IPR004852">
    <property type="entry name" value="Di-haem_cyt_c_peroxidsae"/>
</dbReference>
<evidence type="ECO:0000256" key="3">
    <source>
        <dbReference type="ARBA" id="ARBA00022723"/>
    </source>
</evidence>
<evidence type="ECO:0000256" key="6">
    <source>
        <dbReference type="ARBA" id="ARBA00023002"/>
    </source>
</evidence>
<evidence type="ECO:0000256" key="4">
    <source>
        <dbReference type="ARBA" id="ARBA00022729"/>
    </source>
</evidence>
<dbReference type="EMBL" id="WELI01000001">
    <property type="protein sequence ID" value="KAB7732663.1"/>
    <property type="molecule type" value="Genomic_DNA"/>
</dbReference>